<evidence type="ECO:0000259" key="7">
    <source>
        <dbReference type="Pfam" id="PF00441"/>
    </source>
</evidence>
<dbReference type="Pfam" id="PF02770">
    <property type="entry name" value="Acyl-CoA_dh_M"/>
    <property type="match status" value="1"/>
</dbReference>
<dbReference type="InterPro" id="IPR013786">
    <property type="entry name" value="AcylCoA_DH/ox_N"/>
</dbReference>
<evidence type="ECO:0000313" key="11">
    <source>
        <dbReference type="Proteomes" id="UP000237846"/>
    </source>
</evidence>
<organism evidence="10 11">
    <name type="scientific">Allonocardiopsis opalescens</name>
    <dbReference type="NCBI Taxonomy" id="1144618"/>
    <lineage>
        <taxon>Bacteria</taxon>
        <taxon>Bacillati</taxon>
        <taxon>Actinomycetota</taxon>
        <taxon>Actinomycetes</taxon>
        <taxon>Streptosporangiales</taxon>
        <taxon>Allonocardiopsis</taxon>
    </lineage>
</organism>
<dbReference type="Gene3D" id="1.10.540.10">
    <property type="entry name" value="Acyl-CoA dehydrogenase/oxidase, N-terminal domain"/>
    <property type="match status" value="1"/>
</dbReference>
<dbReference type="Gene3D" id="2.40.110.10">
    <property type="entry name" value="Butyryl-CoA Dehydrogenase, subunit A, domain 2"/>
    <property type="match status" value="1"/>
</dbReference>
<comment type="cofactor">
    <cofactor evidence="1 6">
        <name>FAD</name>
        <dbReference type="ChEBI" id="CHEBI:57692"/>
    </cofactor>
</comment>
<evidence type="ECO:0000259" key="9">
    <source>
        <dbReference type="Pfam" id="PF02771"/>
    </source>
</evidence>
<evidence type="ECO:0000313" key="10">
    <source>
        <dbReference type="EMBL" id="PRX96513.1"/>
    </source>
</evidence>
<dbReference type="GO" id="GO:0005886">
    <property type="term" value="C:plasma membrane"/>
    <property type="evidence" value="ECO:0007669"/>
    <property type="project" value="TreeGrafter"/>
</dbReference>
<dbReference type="InterPro" id="IPR036250">
    <property type="entry name" value="AcylCo_DH-like_C"/>
</dbReference>
<dbReference type="InterPro" id="IPR052161">
    <property type="entry name" value="Mycobact_Acyl-CoA_DH"/>
</dbReference>
<dbReference type="AlphaFoldDB" id="A0A2T0PYA5"/>
<evidence type="ECO:0000256" key="1">
    <source>
        <dbReference type="ARBA" id="ARBA00001974"/>
    </source>
</evidence>
<reference evidence="10 11" key="1">
    <citation type="submission" date="2018-03" db="EMBL/GenBank/DDBJ databases">
        <title>Genomic Encyclopedia of Archaeal and Bacterial Type Strains, Phase II (KMG-II): from individual species to whole genera.</title>
        <authorList>
            <person name="Goeker M."/>
        </authorList>
    </citation>
    <scope>NUCLEOTIDE SEQUENCE [LARGE SCALE GENOMIC DNA]</scope>
    <source>
        <strain evidence="10 11">DSM 45601</strain>
    </source>
</reference>
<dbReference type="InterPro" id="IPR006091">
    <property type="entry name" value="Acyl-CoA_Oxase/DH_mid-dom"/>
</dbReference>
<dbReference type="Pfam" id="PF00441">
    <property type="entry name" value="Acyl-CoA_dh_1"/>
    <property type="match status" value="1"/>
</dbReference>
<feature type="domain" description="Acyl-CoA dehydrogenase/oxidase C-terminal" evidence="7">
    <location>
        <begin position="266"/>
        <end position="372"/>
    </location>
</feature>
<dbReference type="SUPFAM" id="SSF56645">
    <property type="entry name" value="Acyl-CoA dehydrogenase NM domain-like"/>
    <property type="match status" value="1"/>
</dbReference>
<keyword evidence="5 6" id="KW-0560">Oxidoreductase</keyword>
<dbReference type="GO" id="GO:0050660">
    <property type="term" value="F:flavin adenine dinucleotide binding"/>
    <property type="evidence" value="ECO:0007669"/>
    <property type="project" value="InterPro"/>
</dbReference>
<dbReference type="PANTHER" id="PTHR43292">
    <property type="entry name" value="ACYL-COA DEHYDROGENASE"/>
    <property type="match status" value="1"/>
</dbReference>
<evidence type="ECO:0000256" key="4">
    <source>
        <dbReference type="ARBA" id="ARBA00022827"/>
    </source>
</evidence>
<dbReference type="SUPFAM" id="SSF47203">
    <property type="entry name" value="Acyl-CoA dehydrogenase C-terminal domain-like"/>
    <property type="match status" value="1"/>
</dbReference>
<keyword evidence="11" id="KW-1185">Reference proteome</keyword>
<dbReference type="InterPro" id="IPR009100">
    <property type="entry name" value="AcylCoA_DH/oxidase_NM_dom_sf"/>
</dbReference>
<dbReference type="InterPro" id="IPR009075">
    <property type="entry name" value="AcylCo_DH/oxidase_C"/>
</dbReference>
<sequence>MRFEDDDTERKLREEVGRVLAEPDVAELLAEVRTSGLAEPDVRPLYRALGRRGLLAVGWPVRYGGRDAGHAAAAAVAEELVAAGVPDMLHVLSVQIVGAFLAQAGTDEQKERHLPALAAGERFATVLYTEPETGSDLAALRCAAVRDGDGHRLTGTKVWGLKSSFSDLALCAARTSRGASKYDGISLFLVDLNADGVSVGSVPGIADEQFDRVELDGVHVPAADLLGEEDEGWPLLNRCLAVERTGLDYSLKARTWFTAALAGIGAADDALAEAVGRRGAQAEAARLLAWEVISGLDRGEADPVAAARAKYYTSEAAQEIAVWAALVHGADYGWRELPADAARTLEAAYREAPGLTLSAGTSEMMLELVASALPGRSGEEAAGGPTS</sequence>
<dbReference type="Gene3D" id="1.20.140.10">
    <property type="entry name" value="Butyryl-CoA Dehydrogenase, subunit A, domain 3"/>
    <property type="match status" value="1"/>
</dbReference>
<dbReference type="PANTHER" id="PTHR43292:SF4">
    <property type="entry name" value="ACYL-COA DEHYDROGENASE FADE34"/>
    <property type="match status" value="1"/>
</dbReference>
<feature type="domain" description="Acyl-CoA dehydrogenase/oxidase N-terminal" evidence="9">
    <location>
        <begin position="7"/>
        <end position="121"/>
    </location>
</feature>
<accession>A0A2T0PYA5</accession>
<evidence type="ECO:0000256" key="2">
    <source>
        <dbReference type="ARBA" id="ARBA00009347"/>
    </source>
</evidence>
<gene>
    <name evidence="10" type="ORF">CLV72_10736</name>
</gene>
<keyword evidence="4 6" id="KW-0274">FAD</keyword>
<evidence type="ECO:0000256" key="6">
    <source>
        <dbReference type="RuleBase" id="RU362125"/>
    </source>
</evidence>
<name>A0A2T0PYA5_9ACTN</name>
<dbReference type="Proteomes" id="UP000237846">
    <property type="component" value="Unassembled WGS sequence"/>
</dbReference>
<evidence type="ECO:0000256" key="5">
    <source>
        <dbReference type="ARBA" id="ARBA00023002"/>
    </source>
</evidence>
<proteinExistence type="inferred from homology"/>
<dbReference type="EMBL" id="PVZC01000007">
    <property type="protein sequence ID" value="PRX96513.1"/>
    <property type="molecule type" value="Genomic_DNA"/>
</dbReference>
<dbReference type="InterPro" id="IPR037069">
    <property type="entry name" value="AcylCoA_DH/ox_N_sf"/>
</dbReference>
<comment type="similarity">
    <text evidence="2 6">Belongs to the acyl-CoA dehydrogenase family.</text>
</comment>
<evidence type="ECO:0000259" key="8">
    <source>
        <dbReference type="Pfam" id="PF02770"/>
    </source>
</evidence>
<dbReference type="Pfam" id="PF02771">
    <property type="entry name" value="Acyl-CoA_dh_N"/>
    <property type="match status" value="1"/>
</dbReference>
<comment type="caution">
    <text evidence="10">The sequence shown here is derived from an EMBL/GenBank/DDBJ whole genome shotgun (WGS) entry which is preliminary data.</text>
</comment>
<feature type="domain" description="Acyl-CoA oxidase/dehydrogenase middle" evidence="8">
    <location>
        <begin position="127"/>
        <end position="216"/>
    </location>
</feature>
<dbReference type="InterPro" id="IPR046373">
    <property type="entry name" value="Acyl-CoA_Oxase/DH_mid-dom_sf"/>
</dbReference>
<evidence type="ECO:0000256" key="3">
    <source>
        <dbReference type="ARBA" id="ARBA00022630"/>
    </source>
</evidence>
<dbReference type="GO" id="GO:0016627">
    <property type="term" value="F:oxidoreductase activity, acting on the CH-CH group of donors"/>
    <property type="evidence" value="ECO:0007669"/>
    <property type="project" value="InterPro"/>
</dbReference>
<protein>
    <submittedName>
        <fullName evidence="10">Alkylation response protein AidB-like acyl-CoA dehydrogenase</fullName>
    </submittedName>
</protein>
<dbReference type="RefSeq" id="WP_106249752.1">
    <property type="nucleotide sequence ID" value="NZ_PVZC01000007.1"/>
</dbReference>
<keyword evidence="3 6" id="KW-0285">Flavoprotein</keyword>
<dbReference type="OrthoDB" id="3778631at2"/>